<dbReference type="SUPFAM" id="SSF100920">
    <property type="entry name" value="Heat shock protein 70kD (HSP70), peptide-binding domain"/>
    <property type="match status" value="1"/>
</dbReference>
<dbReference type="InterPro" id="IPR018181">
    <property type="entry name" value="Heat_shock_70_CS"/>
</dbReference>
<evidence type="ECO:0000256" key="3">
    <source>
        <dbReference type="ARBA" id="ARBA00022490"/>
    </source>
</evidence>
<dbReference type="Proteomes" id="UP000664521">
    <property type="component" value="Unassembled WGS sequence"/>
</dbReference>
<dbReference type="PANTHER" id="PTHR45639">
    <property type="entry name" value="HSC70CB, ISOFORM G-RELATED"/>
    <property type="match status" value="1"/>
</dbReference>
<evidence type="ECO:0000256" key="7">
    <source>
        <dbReference type="SAM" id="MobiDB-lite"/>
    </source>
</evidence>
<dbReference type="GO" id="GO:0140662">
    <property type="term" value="F:ATP-dependent protein folding chaperone"/>
    <property type="evidence" value="ECO:0007669"/>
    <property type="project" value="InterPro"/>
</dbReference>
<evidence type="ECO:0000256" key="6">
    <source>
        <dbReference type="ARBA" id="ARBA00023016"/>
    </source>
</evidence>
<keyword evidence="5" id="KW-0067">ATP-binding</keyword>
<feature type="region of interest" description="Disordered" evidence="7">
    <location>
        <begin position="728"/>
        <end position="793"/>
    </location>
</feature>
<evidence type="ECO:0000256" key="5">
    <source>
        <dbReference type="ARBA" id="ARBA00022840"/>
    </source>
</evidence>
<dbReference type="Gene3D" id="1.20.1270.10">
    <property type="match status" value="1"/>
</dbReference>
<dbReference type="PROSITE" id="PS01036">
    <property type="entry name" value="HSP70_3"/>
    <property type="match status" value="1"/>
</dbReference>
<dbReference type="OrthoDB" id="434160at2759"/>
<evidence type="ECO:0000313" key="8">
    <source>
        <dbReference type="EMBL" id="CAF9933783.1"/>
    </source>
</evidence>
<dbReference type="InterPro" id="IPR013126">
    <property type="entry name" value="Hsp_70_fam"/>
</dbReference>
<dbReference type="FunFam" id="3.30.30.30:FF:000002">
    <property type="entry name" value="Heat shock 70 kDa protein 4"/>
    <property type="match status" value="1"/>
</dbReference>
<dbReference type="CDD" id="cd24094">
    <property type="entry name" value="ASKHA_NBD_HSP70_ScSse"/>
    <property type="match status" value="1"/>
</dbReference>
<feature type="compositionally biased region" description="Polar residues" evidence="7">
    <location>
        <begin position="530"/>
        <end position="542"/>
    </location>
</feature>
<name>A0A8H3FZC3_9LECA</name>
<protein>
    <submittedName>
        <fullName evidence="8">Adenyl-nucleotide exchange factor sse1</fullName>
    </submittedName>
</protein>
<organism evidence="8 9">
    <name type="scientific">Heterodermia speciosa</name>
    <dbReference type="NCBI Taxonomy" id="116794"/>
    <lineage>
        <taxon>Eukaryota</taxon>
        <taxon>Fungi</taxon>
        <taxon>Dikarya</taxon>
        <taxon>Ascomycota</taxon>
        <taxon>Pezizomycotina</taxon>
        <taxon>Lecanoromycetes</taxon>
        <taxon>OSLEUM clade</taxon>
        <taxon>Lecanoromycetidae</taxon>
        <taxon>Caliciales</taxon>
        <taxon>Physciaceae</taxon>
        <taxon>Heterodermia</taxon>
    </lineage>
</organism>
<dbReference type="PRINTS" id="PR00301">
    <property type="entry name" value="HEATSHOCK70"/>
</dbReference>
<gene>
    <name evidence="8" type="primary">SSE1</name>
    <name evidence="8" type="ORF">HETSPECPRED_008998</name>
</gene>
<dbReference type="EMBL" id="CAJPDS010000070">
    <property type="protein sequence ID" value="CAF9933783.1"/>
    <property type="molecule type" value="Genomic_DNA"/>
</dbReference>
<comment type="caution">
    <text evidence="8">The sequence shown here is derived from an EMBL/GenBank/DDBJ whole genome shotgun (WGS) entry which is preliminary data.</text>
</comment>
<sequence length="793" mass="87710">MSVVGVDFGTVNTVIAVARNRGVDVITNEVSNRATPTLVGFGPKSRYLGEAAKTQEISNLKNTVGSLKRLAGRALNDPDIQIEKDYVSAALVDVKGQVGAEVTYLGQKETFTATQLVSMFLSKVKSTASAELKLPVSDIVISVPPWFTDVQRRSLMDAAEIAGLKLLRLINDTTATALGYGITKLDLPAAEEKPRRVAFIDIGHSSYTCSIVEFKKGELAVKSTAYDRHFGGRNFDKALVDHFAKEFKEKYKIDIHTNPKALVRVAAAAEKMKKILSANAQAPISIESLMNDVDVSGILKREELEELLKPLLDRVAIPLEQALAEAKVKIEDIDAVEMVGGCTRVPSLKDRISKFFGKPLSFTLNQDEAVARGCAFTCAILSPVFRVRDFSIHDIVNYPIEFNWEQSPDIPDEDTSLTVFNKGNVMPSTKILTFYRKQPFDLEAKYAKPEMLPGKMNPWIGRFSVKGVKADSKDDFMICKLKARLNLHGVLNVESGYFVEDVEVEEPIPEEKEPEKKEGDVSPHEIPHSYPSTLANNSSNVEDSTRAKVKGIFKDIYAGAKRTLSSDKPLTEETNQAMETDPPNGTAEPKPKTRKVKKQVRKGELPLSSGTASLDQATKDAAAEKENSMFMEDKLVADTEDKKNELETYIYELRAKIDDQYSSFASDDEKAKLKEKLEQSEDWLYDEGEDATRGVYVSKMDEIRFVAGPIVGRYLDKIEEERQAVLKIEEEKAAKKKAEIEAKKKAEEEAKKAAEPKKTDGANGGSGSEDTEMKDADVLKPDGVEEPAEDAKK</sequence>
<feature type="region of interest" description="Disordered" evidence="7">
    <location>
        <begin position="504"/>
        <end position="543"/>
    </location>
</feature>
<feature type="compositionally biased region" description="Polar residues" evidence="7">
    <location>
        <begin position="566"/>
        <end position="578"/>
    </location>
</feature>
<keyword evidence="6" id="KW-0346">Stress response</keyword>
<keyword evidence="4" id="KW-0547">Nucleotide-binding</keyword>
<dbReference type="FunFam" id="2.60.34.10:FF:000011">
    <property type="entry name" value="Heat shock protein hsp88"/>
    <property type="match status" value="1"/>
</dbReference>
<dbReference type="Gene3D" id="3.30.420.40">
    <property type="match status" value="2"/>
</dbReference>
<dbReference type="SUPFAM" id="SSF100934">
    <property type="entry name" value="Heat shock protein 70kD (HSP70), C-terminal subdomain"/>
    <property type="match status" value="1"/>
</dbReference>
<dbReference type="GO" id="GO:0005634">
    <property type="term" value="C:nucleus"/>
    <property type="evidence" value="ECO:0007669"/>
    <property type="project" value="TreeGrafter"/>
</dbReference>
<comment type="similarity">
    <text evidence="2">Belongs to the heat shock protein 70 family.</text>
</comment>
<proteinExistence type="inferred from homology"/>
<evidence type="ECO:0000256" key="4">
    <source>
        <dbReference type="ARBA" id="ARBA00022741"/>
    </source>
</evidence>
<dbReference type="InterPro" id="IPR043129">
    <property type="entry name" value="ATPase_NBD"/>
</dbReference>
<dbReference type="GO" id="GO:0005524">
    <property type="term" value="F:ATP binding"/>
    <property type="evidence" value="ECO:0007669"/>
    <property type="project" value="UniProtKB-KW"/>
</dbReference>
<keyword evidence="3" id="KW-0963">Cytoplasm</keyword>
<dbReference type="Gene3D" id="2.60.34.10">
    <property type="entry name" value="Substrate Binding Domain Of DNAk, Chain A, domain 1"/>
    <property type="match status" value="1"/>
</dbReference>
<dbReference type="Gene3D" id="3.90.640.10">
    <property type="entry name" value="Actin, Chain A, domain 4"/>
    <property type="match status" value="1"/>
</dbReference>
<evidence type="ECO:0000256" key="1">
    <source>
        <dbReference type="ARBA" id="ARBA00004496"/>
    </source>
</evidence>
<dbReference type="Pfam" id="PF00012">
    <property type="entry name" value="HSP70"/>
    <property type="match status" value="1"/>
</dbReference>
<feature type="compositionally biased region" description="Basic and acidic residues" evidence="7">
    <location>
        <begin position="509"/>
        <end position="527"/>
    </location>
</feature>
<dbReference type="Gene3D" id="3.30.30.30">
    <property type="match status" value="1"/>
</dbReference>
<feature type="compositionally biased region" description="Basic and acidic residues" evidence="7">
    <location>
        <begin position="728"/>
        <end position="760"/>
    </location>
</feature>
<dbReference type="FunFam" id="1.20.1270.10:FF:000002">
    <property type="entry name" value="Heat shock 70 kDa protein 4"/>
    <property type="match status" value="1"/>
</dbReference>
<feature type="compositionally biased region" description="Basic and acidic residues" evidence="7">
    <location>
        <begin position="771"/>
        <end position="793"/>
    </location>
</feature>
<evidence type="ECO:0000313" key="9">
    <source>
        <dbReference type="Proteomes" id="UP000664521"/>
    </source>
</evidence>
<evidence type="ECO:0000256" key="2">
    <source>
        <dbReference type="ARBA" id="ARBA00007381"/>
    </source>
</evidence>
<dbReference type="SUPFAM" id="SSF53067">
    <property type="entry name" value="Actin-like ATPase domain"/>
    <property type="match status" value="2"/>
</dbReference>
<reference evidence="8" key="1">
    <citation type="submission" date="2021-03" db="EMBL/GenBank/DDBJ databases">
        <authorList>
            <person name="Tagirdzhanova G."/>
        </authorList>
    </citation>
    <scope>NUCLEOTIDE SEQUENCE</scope>
</reference>
<accession>A0A8H3FZC3</accession>
<dbReference type="PANTHER" id="PTHR45639:SF4">
    <property type="entry name" value="HSC70CB, ISOFORM G"/>
    <property type="match status" value="1"/>
</dbReference>
<keyword evidence="9" id="KW-1185">Reference proteome</keyword>
<dbReference type="AlphaFoldDB" id="A0A8H3FZC3"/>
<comment type="subcellular location">
    <subcellularLocation>
        <location evidence="1">Cytoplasm</location>
    </subcellularLocation>
</comment>
<dbReference type="PROSITE" id="PS00329">
    <property type="entry name" value="HSP70_2"/>
    <property type="match status" value="1"/>
</dbReference>
<dbReference type="InterPro" id="IPR029048">
    <property type="entry name" value="HSP70_C_sf"/>
</dbReference>
<feature type="region of interest" description="Disordered" evidence="7">
    <location>
        <begin position="564"/>
        <end position="625"/>
    </location>
</feature>
<dbReference type="FunFam" id="3.90.640.10:FF:000004">
    <property type="entry name" value="Heat shock 70 kDa protein 4"/>
    <property type="match status" value="1"/>
</dbReference>
<dbReference type="GO" id="GO:0005829">
    <property type="term" value="C:cytosol"/>
    <property type="evidence" value="ECO:0007669"/>
    <property type="project" value="TreeGrafter"/>
</dbReference>
<dbReference type="InterPro" id="IPR029047">
    <property type="entry name" value="HSP70_peptide-bd_sf"/>
</dbReference>
<dbReference type="FunFam" id="3.30.420.40:FF:000171">
    <property type="entry name" value="Heat shock 70 kDa protein 4"/>
    <property type="match status" value="2"/>
</dbReference>